<sequence>MTPTGDAPLPPEETSGRFWRRRDRAEGTPLPPLSLEELQAHIVELTAAAERAASLRNSAELAAAEQAAERLVAEEHAGAASRALTEAERSAEDHARAAADACSTPDPDLHRLV</sequence>
<evidence type="ECO:0000256" key="1">
    <source>
        <dbReference type="SAM" id="MobiDB-lite"/>
    </source>
</evidence>
<dbReference type="Proteomes" id="UP001482520">
    <property type="component" value="Unassembled WGS sequence"/>
</dbReference>
<evidence type="ECO:0000313" key="2">
    <source>
        <dbReference type="EMBL" id="MEQ7847257.1"/>
    </source>
</evidence>
<feature type="compositionally biased region" description="Basic and acidic residues" evidence="1">
    <location>
        <begin position="85"/>
        <end position="97"/>
    </location>
</feature>
<dbReference type="RefSeq" id="WP_349804358.1">
    <property type="nucleotide sequence ID" value="NZ_JBEGDP010000006.1"/>
</dbReference>
<dbReference type="EMBL" id="JBEGDP010000006">
    <property type="protein sequence ID" value="MEQ7847257.1"/>
    <property type="molecule type" value="Genomic_DNA"/>
</dbReference>
<organism evidence="2 3">
    <name type="scientific">Nocardioides kribbensis</name>
    <dbReference type="NCBI Taxonomy" id="305517"/>
    <lineage>
        <taxon>Bacteria</taxon>
        <taxon>Bacillati</taxon>
        <taxon>Actinomycetota</taxon>
        <taxon>Actinomycetes</taxon>
        <taxon>Propionibacteriales</taxon>
        <taxon>Nocardioidaceae</taxon>
        <taxon>Nocardioides</taxon>
    </lineage>
</organism>
<protein>
    <submittedName>
        <fullName evidence="2">Uncharacterized protein</fullName>
    </submittedName>
</protein>
<feature type="region of interest" description="Disordered" evidence="1">
    <location>
        <begin position="1"/>
        <end position="33"/>
    </location>
</feature>
<accession>A0ABV1NXS1</accession>
<gene>
    <name evidence="2" type="ORF">V6R90_08185</name>
</gene>
<name>A0ABV1NXS1_9ACTN</name>
<reference evidence="2 3" key="1">
    <citation type="submission" date="2024-02" db="EMBL/GenBank/DDBJ databases">
        <title>Full genome sequence of Nocardioides kribbensis.</title>
        <authorList>
            <person name="Poletto B.L."/>
            <person name="Silva G."/>
            <person name="Galante D."/>
            <person name="Campos K.R."/>
            <person name="Santos M.B.N."/>
            <person name="Sacchi C.T."/>
        </authorList>
    </citation>
    <scope>NUCLEOTIDE SEQUENCE [LARGE SCALE GENOMIC DNA]</scope>
    <source>
        <strain evidence="2 3">O4R</strain>
    </source>
</reference>
<proteinExistence type="predicted"/>
<comment type="caution">
    <text evidence="2">The sequence shown here is derived from an EMBL/GenBank/DDBJ whole genome shotgun (WGS) entry which is preliminary data.</text>
</comment>
<keyword evidence="3" id="KW-1185">Reference proteome</keyword>
<feature type="region of interest" description="Disordered" evidence="1">
    <location>
        <begin position="74"/>
        <end position="113"/>
    </location>
</feature>
<feature type="non-terminal residue" evidence="2">
    <location>
        <position position="113"/>
    </location>
</feature>
<evidence type="ECO:0000313" key="3">
    <source>
        <dbReference type="Proteomes" id="UP001482520"/>
    </source>
</evidence>